<reference evidence="2 8" key="1">
    <citation type="submission" date="2015-09" db="EMBL/GenBank/DDBJ databases">
        <authorList>
            <consortium name="Pathogen Informatics"/>
        </authorList>
    </citation>
    <scope>NUCLEOTIDE SEQUENCE [LARGE SCALE GENOMIC DNA]</scope>
    <source>
        <strain evidence="2 8">2789STDY5834968</strain>
    </source>
</reference>
<keyword evidence="1" id="KW-1133">Transmembrane helix</keyword>
<dbReference type="Proteomes" id="UP000283501">
    <property type="component" value="Unassembled WGS sequence"/>
</dbReference>
<sequence>MLNNIYEFQKIHLHTQRIMYFLPLVFIYFFLLPNHYQLLVNADESILIKIFDSAQEFLILIEIWFQYLGFRWILSPELKEISYCNMRIKKNMWFSSNTILSVVLFLPYAIILALISEKYFFNVPVIFFQCVLAGIMTFFLMHLLKSALGGMTVMIGYYFLCVNHALPQKFSIIVLGILPENYRINWYITQIIFIVFFLIGVFLMEKNKYVQS</sequence>
<dbReference type="Proteomes" id="UP000095673">
    <property type="component" value="Unassembled WGS sequence"/>
</dbReference>
<organism evidence="2 8">
    <name type="scientific">Agathobacter rectalis</name>
    <dbReference type="NCBI Taxonomy" id="39491"/>
    <lineage>
        <taxon>Bacteria</taxon>
        <taxon>Bacillati</taxon>
        <taxon>Bacillota</taxon>
        <taxon>Clostridia</taxon>
        <taxon>Lachnospirales</taxon>
        <taxon>Lachnospiraceae</taxon>
        <taxon>Agathobacter</taxon>
    </lineage>
</organism>
<feature type="transmembrane region" description="Helical" evidence="1">
    <location>
        <begin position="57"/>
        <end position="74"/>
    </location>
</feature>
<dbReference type="Proteomes" id="UP001197847">
    <property type="component" value="Unassembled WGS sequence"/>
</dbReference>
<proteinExistence type="predicted"/>
<evidence type="ECO:0000256" key="1">
    <source>
        <dbReference type="SAM" id="Phobius"/>
    </source>
</evidence>
<gene>
    <name evidence="7" type="ORF">DW703_07645</name>
    <name evidence="6" type="ORF">DWX06_15950</name>
    <name evidence="2" type="ORF">ERS852580_03430</name>
    <name evidence="5" type="ORF">GKE07_07445</name>
    <name evidence="3" type="ORF">LIZ82_07845</name>
    <name evidence="4" type="ORF">LK487_16940</name>
</gene>
<evidence type="ECO:0000313" key="4">
    <source>
        <dbReference type="EMBL" id="MCC2748680.1"/>
    </source>
</evidence>
<dbReference type="Proteomes" id="UP000479563">
    <property type="component" value="Unassembled WGS sequence"/>
</dbReference>
<protein>
    <submittedName>
        <fullName evidence="2">Uncharacterized protein</fullName>
    </submittedName>
</protein>
<evidence type="ECO:0000313" key="9">
    <source>
        <dbReference type="Proteomes" id="UP000283501"/>
    </source>
</evidence>
<evidence type="ECO:0000313" key="11">
    <source>
        <dbReference type="Proteomes" id="UP000479563"/>
    </source>
</evidence>
<evidence type="ECO:0000313" key="3">
    <source>
        <dbReference type="EMBL" id="MCB6960799.1"/>
    </source>
</evidence>
<reference evidence="9 10" key="2">
    <citation type="submission" date="2018-08" db="EMBL/GenBank/DDBJ databases">
        <title>A genome reference for cultivated species of the human gut microbiota.</title>
        <authorList>
            <person name="Zou Y."/>
            <person name="Xue W."/>
            <person name="Luo G."/>
        </authorList>
    </citation>
    <scope>NUCLEOTIDE SEQUENCE [LARGE SCALE GENOMIC DNA]</scope>
    <source>
        <strain evidence="6 10">AF18-16LB</strain>
        <strain evidence="7 9">AM26-2LB</strain>
    </source>
</reference>
<dbReference type="OrthoDB" id="9987943at2"/>
<evidence type="ECO:0000313" key="8">
    <source>
        <dbReference type="Proteomes" id="UP000095673"/>
    </source>
</evidence>
<evidence type="ECO:0000313" key="7">
    <source>
        <dbReference type="EMBL" id="RHF04621.1"/>
    </source>
</evidence>
<evidence type="ECO:0000313" key="5">
    <source>
        <dbReference type="EMBL" id="MSC60034.1"/>
    </source>
</evidence>
<dbReference type="AlphaFoldDB" id="A0A173VU14"/>
<feature type="transmembrane region" description="Helical" evidence="1">
    <location>
        <begin position="184"/>
        <end position="204"/>
    </location>
</feature>
<reference evidence="4" key="4">
    <citation type="submission" date="2021-10" db="EMBL/GenBank/DDBJ databases">
        <title>Collection of gut derived symbiotic bacterial strains cultured from healthy donors.</title>
        <authorList>
            <person name="Lin H."/>
            <person name="Littmann E."/>
            <person name="Claire K."/>
            <person name="Pamer E."/>
        </authorList>
    </citation>
    <scope>NUCLEOTIDE SEQUENCE</scope>
    <source>
        <strain evidence="4">MSK.22.92</strain>
    </source>
</reference>
<evidence type="ECO:0000313" key="2">
    <source>
        <dbReference type="EMBL" id="CUN29605.1"/>
    </source>
</evidence>
<dbReference type="EMBL" id="JAJCJQ010000008">
    <property type="protein sequence ID" value="MCB6960799.1"/>
    <property type="molecule type" value="Genomic_DNA"/>
</dbReference>
<accession>A0A173VU14</accession>
<dbReference type="EMBL" id="JAJFBX010000054">
    <property type="protein sequence ID" value="MCC2748680.1"/>
    <property type="molecule type" value="Genomic_DNA"/>
</dbReference>
<keyword evidence="1" id="KW-0472">Membrane</keyword>
<evidence type="ECO:0000313" key="10">
    <source>
        <dbReference type="Proteomes" id="UP000284296"/>
    </source>
</evidence>
<keyword evidence="1" id="KW-0812">Transmembrane</keyword>
<dbReference type="EMBL" id="CYXM01000028">
    <property type="protein sequence ID" value="CUN29605.1"/>
    <property type="molecule type" value="Genomic_DNA"/>
</dbReference>
<dbReference type="EMBL" id="QRXG01000049">
    <property type="protein sequence ID" value="RGT76959.1"/>
    <property type="molecule type" value="Genomic_DNA"/>
</dbReference>
<feature type="transmembrane region" description="Helical" evidence="1">
    <location>
        <begin position="18"/>
        <end position="37"/>
    </location>
</feature>
<reference evidence="5 11" key="3">
    <citation type="journal article" date="2019" name="Nat. Med.">
        <title>A library of human gut bacterial isolates paired with longitudinal multiomics data enables mechanistic microbiome research.</title>
        <authorList>
            <person name="Poyet M."/>
            <person name="Groussin M."/>
            <person name="Gibbons S.M."/>
            <person name="Avila-Pacheco J."/>
            <person name="Jiang X."/>
            <person name="Kearney S.M."/>
            <person name="Perrotta A.R."/>
            <person name="Berdy B."/>
            <person name="Zhao S."/>
            <person name="Lieberman T.D."/>
            <person name="Swanson P.K."/>
            <person name="Smith M."/>
            <person name="Roesemann S."/>
            <person name="Alexander J.E."/>
            <person name="Rich S.A."/>
            <person name="Livny J."/>
            <person name="Vlamakis H."/>
            <person name="Clish C."/>
            <person name="Bullock K."/>
            <person name="Deik A."/>
            <person name="Scott J."/>
            <person name="Pierce K.A."/>
            <person name="Xavier R.J."/>
            <person name="Alm E.J."/>
        </authorList>
    </citation>
    <scope>NUCLEOTIDE SEQUENCE [LARGE SCALE GENOMIC DNA]</scope>
    <source>
        <strain evidence="5 11">BIOML-A11</strain>
    </source>
</reference>
<feature type="transmembrane region" description="Helical" evidence="1">
    <location>
        <begin position="94"/>
        <end position="115"/>
    </location>
</feature>
<evidence type="ECO:0000313" key="6">
    <source>
        <dbReference type="EMBL" id="RGT76959.1"/>
    </source>
</evidence>
<dbReference type="EMBL" id="WKQP01000009">
    <property type="protein sequence ID" value="MSC60034.1"/>
    <property type="molecule type" value="Genomic_DNA"/>
</dbReference>
<feature type="transmembrane region" description="Helical" evidence="1">
    <location>
        <begin position="121"/>
        <end position="144"/>
    </location>
</feature>
<dbReference type="Proteomes" id="UP000284296">
    <property type="component" value="Unassembled WGS sequence"/>
</dbReference>
<reference evidence="3" key="5">
    <citation type="submission" date="2021-10" db="EMBL/GenBank/DDBJ databases">
        <title>Collection of gut derived symbiotic bacterial strains cultured from healthy donors.</title>
        <authorList>
            <person name="Lin H."/>
            <person name="Littmann E."/>
            <person name="Kohout C."/>
            <person name="Pamer E.G."/>
        </authorList>
    </citation>
    <scope>NUCLEOTIDE SEQUENCE</scope>
    <source>
        <strain evidence="3">DFI.7.28A</strain>
    </source>
</reference>
<dbReference type="RefSeq" id="WP_015516993.1">
    <property type="nucleotide sequence ID" value="NZ_CYXM01000028.1"/>
</dbReference>
<dbReference type="EMBL" id="QSKY01000009">
    <property type="protein sequence ID" value="RHF04621.1"/>
    <property type="molecule type" value="Genomic_DNA"/>
</dbReference>
<name>A0A173VU14_9FIRM</name>
<feature type="transmembrane region" description="Helical" evidence="1">
    <location>
        <begin position="156"/>
        <end position="178"/>
    </location>
</feature>
<dbReference type="Proteomes" id="UP001197741">
    <property type="component" value="Unassembled WGS sequence"/>
</dbReference>